<evidence type="ECO:0000256" key="3">
    <source>
        <dbReference type="ARBA" id="ARBA00023002"/>
    </source>
</evidence>
<keyword evidence="2" id="KW-0479">Metal-binding</keyword>
<dbReference type="SUPFAM" id="SSF51197">
    <property type="entry name" value="Clavaminate synthase-like"/>
    <property type="match status" value="1"/>
</dbReference>
<keyword evidence="3" id="KW-0560">Oxidoreductase</keyword>
<protein>
    <submittedName>
        <fullName evidence="6">Guanitoxin biosynthesis L-enduracididine beta-hydroxylase GntD</fullName>
    </submittedName>
</protein>
<dbReference type="InterPro" id="IPR042098">
    <property type="entry name" value="TauD-like_sf"/>
</dbReference>
<comment type="similarity">
    <text evidence="1">Belongs to the clavaminate synthase family.</text>
</comment>
<dbReference type="InterPro" id="IPR003819">
    <property type="entry name" value="TauD/TfdA-like"/>
</dbReference>
<evidence type="ECO:0000259" key="5">
    <source>
        <dbReference type="Pfam" id="PF02668"/>
    </source>
</evidence>
<dbReference type="PIRSF" id="PIRSF019543">
    <property type="entry name" value="Clavaminate_syn"/>
    <property type="match status" value="1"/>
</dbReference>
<keyword evidence="4" id="KW-0408">Iron</keyword>
<organism evidence="6 7">
    <name type="scientific">Streptosporangium jomthongense</name>
    <dbReference type="NCBI Taxonomy" id="1193683"/>
    <lineage>
        <taxon>Bacteria</taxon>
        <taxon>Bacillati</taxon>
        <taxon>Actinomycetota</taxon>
        <taxon>Actinomycetes</taxon>
        <taxon>Streptosporangiales</taxon>
        <taxon>Streptosporangiaceae</taxon>
        <taxon>Streptosporangium</taxon>
    </lineage>
</organism>
<gene>
    <name evidence="6" type="primary">gntD</name>
    <name evidence="6" type="ORF">ACFOYY_30520</name>
</gene>
<name>A0ABV8FAK1_9ACTN</name>
<dbReference type="NCBIfam" id="NF041363">
    <property type="entry name" value="GntD_guanitoxin"/>
    <property type="match status" value="1"/>
</dbReference>
<comment type="caution">
    <text evidence="6">The sequence shown here is derived from an EMBL/GenBank/DDBJ whole genome shotgun (WGS) entry which is preliminary data.</text>
</comment>
<evidence type="ECO:0000313" key="7">
    <source>
        <dbReference type="Proteomes" id="UP001595698"/>
    </source>
</evidence>
<reference evidence="7" key="1">
    <citation type="journal article" date="2019" name="Int. J. Syst. Evol. Microbiol.">
        <title>The Global Catalogue of Microorganisms (GCM) 10K type strain sequencing project: providing services to taxonomists for standard genome sequencing and annotation.</title>
        <authorList>
            <consortium name="The Broad Institute Genomics Platform"/>
            <consortium name="The Broad Institute Genome Sequencing Center for Infectious Disease"/>
            <person name="Wu L."/>
            <person name="Ma J."/>
        </authorList>
    </citation>
    <scope>NUCLEOTIDE SEQUENCE [LARGE SCALE GENOMIC DNA]</scope>
    <source>
        <strain evidence="7">TBRC 7912</strain>
    </source>
</reference>
<evidence type="ECO:0000313" key="6">
    <source>
        <dbReference type="EMBL" id="MFC3984505.1"/>
    </source>
</evidence>
<dbReference type="RefSeq" id="WP_362783484.1">
    <property type="nucleotide sequence ID" value="NZ_JBHSBC010000035.1"/>
</dbReference>
<dbReference type="InterPro" id="IPR053447">
    <property type="entry name" value="Alpha-KG_dependent_hydroxylase"/>
</dbReference>
<evidence type="ECO:0000256" key="4">
    <source>
        <dbReference type="ARBA" id="ARBA00023004"/>
    </source>
</evidence>
<evidence type="ECO:0000256" key="2">
    <source>
        <dbReference type="ARBA" id="ARBA00022723"/>
    </source>
</evidence>
<proteinExistence type="inferred from homology"/>
<dbReference type="Pfam" id="PF02668">
    <property type="entry name" value="TauD"/>
    <property type="match status" value="1"/>
</dbReference>
<dbReference type="EMBL" id="JBHSBC010000035">
    <property type="protein sequence ID" value="MFC3984505.1"/>
    <property type="molecule type" value="Genomic_DNA"/>
</dbReference>
<dbReference type="Proteomes" id="UP001595698">
    <property type="component" value="Unassembled WGS sequence"/>
</dbReference>
<dbReference type="InterPro" id="IPR014503">
    <property type="entry name" value="Clavaminate_syn-like"/>
</dbReference>
<accession>A0ABV8FAK1</accession>
<evidence type="ECO:0000256" key="1">
    <source>
        <dbReference type="ARBA" id="ARBA00008425"/>
    </source>
</evidence>
<sequence>MSTFELRPDEAAAILDLASELALRHPSVESAEFQDVSRTHVDELPRRLRAALYDFRLSEPSGILVLSGLPIDDDAIGPTPPDWRNQPEPSSTLVLDIAFFLVASLLGDPIAWATQQGGRIMHDVFPIKGFEYEQIGWSSEETLVWHTEDAFHPLRTDYLGLMCLRNHDRVETTYADVGDLRFDEATETLLREPRFRILPDDSHRPANRVTAHDDDPRTAALRERGYRRVESALNDPEPGPVLFGAPDDPYLRADPSYMAGTQDEADEKALAALVSAVEAAMTGVVLQPGDICIIDNFKAVHGRKPFRARFDGTDRWLRRLNVARDLRKSREFRLDARSRVIY</sequence>
<dbReference type="Gene3D" id="3.60.130.10">
    <property type="entry name" value="Clavaminate synthase-like"/>
    <property type="match status" value="1"/>
</dbReference>
<feature type="domain" description="TauD/TfdA-like" evidence="5">
    <location>
        <begin position="140"/>
        <end position="320"/>
    </location>
</feature>
<keyword evidence="7" id="KW-1185">Reference proteome</keyword>